<dbReference type="Proteomes" id="UP000828390">
    <property type="component" value="Unassembled WGS sequence"/>
</dbReference>
<evidence type="ECO:0000313" key="4">
    <source>
        <dbReference type="EMBL" id="KAH3737733.1"/>
    </source>
</evidence>
<dbReference type="Pfam" id="PF16026">
    <property type="entry name" value="MIEAP"/>
    <property type="match status" value="1"/>
</dbReference>
<protein>
    <recommendedName>
        <fullName evidence="3">Mitochondria-eating protein C-terminal domain-containing protein</fullName>
    </recommendedName>
</protein>
<accession>A0A9D4D5M4</accession>
<sequence>MGLMESSCSRASLVRELQKHLENTKEDNRRLDEELKRIKDDNTFLRKGKDEAEQRLGNLMYAKMYDNNPAIADLSDQYGPAKLSEQFSRLYYNEWNSAYDYLQTLGFTEREIVEILLELIMESNEFCACKLEETWAFVQHWFLVMDSSSVETIKDLKDGRKQKLIDKVPKIQEEFYEHVRELFINNTRLTEVFNSTPLEVYINECIRCCLMMNACDPPVIIEIPGWKPLKDRGVKFETSVHNYTTEGRGRKSMSSFQPTTQEPGQNTGNNHHLTSDNNQQSSVSTRGQKQKPADDTAFVDDRNKMEEIGASKRTIMEESIVKVTFDKTKFREYTCRGEYVDFFVWPVIYLYRNGELLDKGVAQVINR</sequence>
<reference evidence="4" key="1">
    <citation type="journal article" date="2019" name="bioRxiv">
        <title>The Genome of the Zebra Mussel, Dreissena polymorpha: A Resource for Invasive Species Research.</title>
        <authorList>
            <person name="McCartney M.A."/>
            <person name="Auch B."/>
            <person name="Kono T."/>
            <person name="Mallez S."/>
            <person name="Zhang Y."/>
            <person name="Obille A."/>
            <person name="Becker A."/>
            <person name="Abrahante J.E."/>
            <person name="Garbe J."/>
            <person name="Badalamenti J.P."/>
            <person name="Herman A."/>
            <person name="Mangelson H."/>
            <person name="Liachko I."/>
            <person name="Sullivan S."/>
            <person name="Sone E.D."/>
            <person name="Koren S."/>
            <person name="Silverstein K.A.T."/>
            <person name="Beckman K.B."/>
            <person name="Gohl D.M."/>
        </authorList>
    </citation>
    <scope>NUCLEOTIDE SEQUENCE</scope>
    <source>
        <strain evidence="4">Duluth1</strain>
        <tissue evidence="4">Whole animal</tissue>
    </source>
</reference>
<dbReference type="InterPro" id="IPR031981">
    <property type="entry name" value="MIEAP_C"/>
</dbReference>
<evidence type="ECO:0000259" key="3">
    <source>
        <dbReference type="Pfam" id="PF16026"/>
    </source>
</evidence>
<feature type="compositionally biased region" description="Polar residues" evidence="2">
    <location>
        <begin position="252"/>
        <end position="287"/>
    </location>
</feature>
<feature type="coiled-coil region" evidence="1">
    <location>
        <begin position="14"/>
        <end position="55"/>
    </location>
</feature>
<dbReference type="EMBL" id="JAIWYP010000011">
    <property type="protein sequence ID" value="KAH3737733.1"/>
    <property type="molecule type" value="Genomic_DNA"/>
</dbReference>
<feature type="region of interest" description="Disordered" evidence="2">
    <location>
        <begin position="240"/>
        <end position="301"/>
    </location>
</feature>
<reference evidence="4" key="2">
    <citation type="submission" date="2020-11" db="EMBL/GenBank/DDBJ databases">
        <authorList>
            <person name="McCartney M.A."/>
            <person name="Auch B."/>
            <person name="Kono T."/>
            <person name="Mallez S."/>
            <person name="Becker A."/>
            <person name="Gohl D.M."/>
            <person name="Silverstein K.A.T."/>
            <person name="Koren S."/>
            <person name="Bechman K.B."/>
            <person name="Herman A."/>
            <person name="Abrahante J.E."/>
            <person name="Garbe J."/>
        </authorList>
    </citation>
    <scope>NUCLEOTIDE SEQUENCE</scope>
    <source>
        <strain evidence="4">Duluth1</strain>
        <tissue evidence="4">Whole animal</tissue>
    </source>
</reference>
<comment type="caution">
    <text evidence="4">The sequence shown here is derived from an EMBL/GenBank/DDBJ whole genome shotgun (WGS) entry which is preliminary data.</text>
</comment>
<evidence type="ECO:0000256" key="1">
    <source>
        <dbReference type="SAM" id="Coils"/>
    </source>
</evidence>
<organism evidence="4 5">
    <name type="scientific">Dreissena polymorpha</name>
    <name type="common">Zebra mussel</name>
    <name type="synonym">Mytilus polymorpha</name>
    <dbReference type="NCBI Taxonomy" id="45954"/>
    <lineage>
        <taxon>Eukaryota</taxon>
        <taxon>Metazoa</taxon>
        <taxon>Spiralia</taxon>
        <taxon>Lophotrochozoa</taxon>
        <taxon>Mollusca</taxon>
        <taxon>Bivalvia</taxon>
        <taxon>Autobranchia</taxon>
        <taxon>Heteroconchia</taxon>
        <taxon>Euheterodonta</taxon>
        <taxon>Imparidentia</taxon>
        <taxon>Neoheterodontei</taxon>
        <taxon>Myida</taxon>
        <taxon>Dreissenoidea</taxon>
        <taxon>Dreissenidae</taxon>
        <taxon>Dreissena</taxon>
    </lineage>
</organism>
<name>A0A9D4D5M4_DREPO</name>
<evidence type="ECO:0000313" key="5">
    <source>
        <dbReference type="Proteomes" id="UP000828390"/>
    </source>
</evidence>
<feature type="compositionally biased region" description="Basic and acidic residues" evidence="2">
    <location>
        <begin position="291"/>
        <end position="301"/>
    </location>
</feature>
<dbReference type="AlphaFoldDB" id="A0A9D4D5M4"/>
<keyword evidence="1" id="KW-0175">Coiled coil</keyword>
<proteinExistence type="predicted"/>
<feature type="domain" description="Mitochondria-eating protein C-terminal" evidence="3">
    <location>
        <begin position="80"/>
        <end position="223"/>
    </location>
</feature>
<keyword evidence="5" id="KW-1185">Reference proteome</keyword>
<evidence type="ECO:0000256" key="2">
    <source>
        <dbReference type="SAM" id="MobiDB-lite"/>
    </source>
</evidence>
<gene>
    <name evidence="4" type="ORF">DPMN_044327</name>
</gene>